<keyword evidence="9" id="KW-1185">Reference proteome</keyword>
<dbReference type="PANTHER" id="PTHR33048:SF47">
    <property type="entry name" value="INTEGRAL MEMBRANE PROTEIN-RELATED"/>
    <property type="match status" value="1"/>
</dbReference>
<keyword evidence="2 6" id="KW-0812">Transmembrane</keyword>
<comment type="caution">
    <text evidence="8">The sequence shown here is derived from an EMBL/GenBank/DDBJ whole genome shotgun (WGS) entry which is preliminary data.</text>
</comment>
<feature type="transmembrane region" description="Helical" evidence="6">
    <location>
        <begin position="143"/>
        <end position="167"/>
    </location>
</feature>
<feature type="domain" description="Rhodopsin" evidence="7">
    <location>
        <begin position="50"/>
        <end position="304"/>
    </location>
</feature>
<dbReference type="PANTHER" id="PTHR33048">
    <property type="entry name" value="PTH11-LIKE INTEGRAL MEMBRANE PROTEIN (AFU_ORTHOLOGUE AFUA_5G11245)"/>
    <property type="match status" value="1"/>
</dbReference>
<evidence type="ECO:0000313" key="9">
    <source>
        <dbReference type="Proteomes" id="UP001321749"/>
    </source>
</evidence>
<feature type="transmembrane region" description="Helical" evidence="6">
    <location>
        <begin position="33"/>
        <end position="54"/>
    </location>
</feature>
<feature type="transmembrane region" description="Helical" evidence="6">
    <location>
        <begin position="275"/>
        <end position="301"/>
    </location>
</feature>
<dbReference type="GO" id="GO:0016020">
    <property type="term" value="C:membrane"/>
    <property type="evidence" value="ECO:0007669"/>
    <property type="project" value="UniProtKB-SubCell"/>
</dbReference>
<sequence>MAGISPKNTVLGLLGTYDNTNEPMPDINKPERINGLCISFGAMAWLCVGFRLFTRFKVVKAPGWDDVFVVLSALTMTVALVGIGLATRYGLGQHFLQLDSVDTAREFLKRIYIFNASYCMSTAFIKISLLLQYMRLYQRGTRLYAACRWLIILVALWGLAYSAIAWIPCSPVSDYWLIDFEVDTSNVRCYGYGSQNVTALKATYESHAAINMLLDLLVMALPVPLYFYKDAQTRTRLGLVGILLMGTVVNVFSIWRFATTVKHEVTTSPTFDPTWYLPITAAMAVLELASACMCASIPVFWGPMAQQASKMFGLGSIFVTHEIKVETEHRLQHLDSRDALAADLEMQNGNPSMEGSEVDLGVRSGSRLEWAGKDGLRMQYQTWEAKDIEPRVRRD</sequence>
<reference evidence="8" key="2">
    <citation type="submission" date="2023-06" db="EMBL/GenBank/DDBJ databases">
        <authorList>
            <consortium name="Lawrence Berkeley National Laboratory"/>
            <person name="Mondo S.J."/>
            <person name="Hensen N."/>
            <person name="Bonometti L."/>
            <person name="Westerberg I."/>
            <person name="Brannstrom I.O."/>
            <person name="Guillou S."/>
            <person name="Cros-Aarteil S."/>
            <person name="Calhoun S."/>
            <person name="Haridas S."/>
            <person name="Kuo A."/>
            <person name="Pangilinan J."/>
            <person name="Riley R."/>
            <person name="Labutti K."/>
            <person name="Andreopoulos B."/>
            <person name="Lipzen A."/>
            <person name="Chen C."/>
            <person name="Yanf M."/>
            <person name="Daum C."/>
            <person name="Ng V."/>
            <person name="Clum A."/>
            <person name="Steindorff A."/>
            <person name="Ohm R."/>
            <person name="Martin F."/>
            <person name="Silar P."/>
            <person name="Natvig D."/>
            <person name="Lalanne C."/>
            <person name="Gautier V."/>
            <person name="Ament-Velasquez S.L."/>
            <person name="Kruys A."/>
            <person name="Hutchinson M.I."/>
            <person name="Powell A.J."/>
            <person name="Barry K."/>
            <person name="Miller A.N."/>
            <person name="Grigoriev I.V."/>
            <person name="Debuchy R."/>
            <person name="Gladieux P."/>
            <person name="Thoren M.H."/>
            <person name="Johannesson H."/>
        </authorList>
    </citation>
    <scope>NUCLEOTIDE SEQUENCE</scope>
    <source>
        <strain evidence="8">PSN324</strain>
    </source>
</reference>
<reference evidence="8" key="1">
    <citation type="journal article" date="2023" name="Mol. Phylogenet. Evol.">
        <title>Genome-scale phylogeny and comparative genomics of the fungal order Sordariales.</title>
        <authorList>
            <person name="Hensen N."/>
            <person name="Bonometti L."/>
            <person name="Westerberg I."/>
            <person name="Brannstrom I.O."/>
            <person name="Guillou S."/>
            <person name="Cros-Aarteil S."/>
            <person name="Calhoun S."/>
            <person name="Haridas S."/>
            <person name="Kuo A."/>
            <person name="Mondo S."/>
            <person name="Pangilinan J."/>
            <person name="Riley R."/>
            <person name="LaButti K."/>
            <person name="Andreopoulos B."/>
            <person name="Lipzen A."/>
            <person name="Chen C."/>
            <person name="Yan M."/>
            <person name="Daum C."/>
            <person name="Ng V."/>
            <person name="Clum A."/>
            <person name="Steindorff A."/>
            <person name="Ohm R.A."/>
            <person name="Martin F."/>
            <person name="Silar P."/>
            <person name="Natvig D.O."/>
            <person name="Lalanne C."/>
            <person name="Gautier V."/>
            <person name="Ament-Velasquez S.L."/>
            <person name="Kruys A."/>
            <person name="Hutchinson M.I."/>
            <person name="Powell A.J."/>
            <person name="Barry K."/>
            <person name="Miller A.N."/>
            <person name="Grigoriev I.V."/>
            <person name="Debuchy R."/>
            <person name="Gladieux P."/>
            <person name="Hiltunen Thoren M."/>
            <person name="Johannesson H."/>
        </authorList>
    </citation>
    <scope>NUCLEOTIDE SEQUENCE</scope>
    <source>
        <strain evidence="8">PSN324</strain>
    </source>
</reference>
<evidence type="ECO:0000256" key="5">
    <source>
        <dbReference type="ARBA" id="ARBA00038359"/>
    </source>
</evidence>
<keyword evidence="3 6" id="KW-1133">Transmembrane helix</keyword>
<feature type="transmembrane region" description="Helical" evidence="6">
    <location>
        <begin position="66"/>
        <end position="91"/>
    </location>
</feature>
<proteinExistence type="inferred from homology"/>
<evidence type="ECO:0000256" key="4">
    <source>
        <dbReference type="ARBA" id="ARBA00023136"/>
    </source>
</evidence>
<feature type="transmembrane region" description="Helical" evidence="6">
    <location>
        <begin position="208"/>
        <end position="228"/>
    </location>
</feature>
<dbReference type="Pfam" id="PF20684">
    <property type="entry name" value="Fung_rhodopsin"/>
    <property type="match status" value="1"/>
</dbReference>
<keyword evidence="4 6" id="KW-0472">Membrane</keyword>
<dbReference type="AlphaFoldDB" id="A0AAV9HVR9"/>
<accession>A0AAV9HVR9</accession>
<evidence type="ECO:0000256" key="6">
    <source>
        <dbReference type="SAM" id="Phobius"/>
    </source>
</evidence>
<evidence type="ECO:0000256" key="2">
    <source>
        <dbReference type="ARBA" id="ARBA00022692"/>
    </source>
</evidence>
<feature type="transmembrane region" description="Helical" evidence="6">
    <location>
        <begin position="111"/>
        <end position="131"/>
    </location>
</feature>
<dbReference type="Proteomes" id="UP001321749">
    <property type="component" value="Unassembled WGS sequence"/>
</dbReference>
<comment type="subcellular location">
    <subcellularLocation>
        <location evidence="1">Membrane</location>
        <topology evidence="1">Multi-pass membrane protein</topology>
    </subcellularLocation>
</comment>
<feature type="transmembrane region" description="Helical" evidence="6">
    <location>
        <begin position="237"/>
        <end position="255"/>
    </location>
</feature>
<evidence type="ECO:0000256" key="1">
    <source>
        <dbReference type="ARBA" id="ARBA00004141"/>
    </source>
</evidence>
<name>A0AAV9HVR9_9PEZI</name>
<comment type="similarity">
    <text evidence="5">Belongs to the SAT4 family.</text>
</comment>
<dbReference type="InterPro" id="IPR049326">
    <property type="entry name" value="Rhodopsin_dom_fungi"/>
</dbReference>
<gene>
    <name evidence="8" type="ORF">QBC42DRAFT_344239</name>
</gene>
<dbReference type="InterPro" id="IPR052337">
    <property type="entry name" value="SAT4-like"/>
</dbReference>
<organism evidence="8 9">
    <name type="scientific">Cladorrhinum samala</name>
    <dbReference type="NCBI Taxonomy" id="585594"/>
    <lineage>
        <taxon>Eukaryota</taxon>
        <taxon>Fungi</taxon>
        <taxon>Dikarya</taxon>
        <taxon>Ascomycota</taxon>
        <taxon>Pezizomycotina</taxon>
        <taxon>Sordariomycetes</taxon>
        <taxon>Sordariomycetidae</taxon>
        <taxon>Sordariales</taxon>
        <taxon>Podosporaceae</taxon>
        <taxon>Cladorrhinum</taxon>
    </lineage>
</organism>
<evidence type="ECO:0000259" key="7">
    <source>
        <dbReference type="Pfam" id="PF20684"/>
    </source>
</evidence>
<dbReference type="EMBL" id="MU864943">
    <property type="protein sequence ID" value="KAK4464959.1"/>
    <property type="molecule type" value="Genomic_DNA"/>
</dbReference>
<protein>
    <recommendedName>
        <fullName evidence="7">Rhodopsin domain-containing protein</fullName>
    </recommendedName>
</protein>
<evidence type="ECO:0000256" key="3">
    <source>
        <dbReference type="ARBA" id="ARBA00022989"/>
    </source>
</evidence>
<evidence type="ECO:0000313" key="8">
    <source>
        <dbReference type="EMBL" id="KAK4464959.1"/>
    </source>
</evidence>